<evidence type="ECO:0000256" key="3">
    <source>
        <dbReference type="ARBA" id="ARBA00022853"/>
    </source>
</evidence>
<accession>A0A836KMY9</accession>
<dbReference type="Proteomes" id="UP000673552">
    <property type="component" value="Chromosome 26"/>
</dbReference>
<keyword evidence="5 8" id="KW-0175">Coiled coil</keyword>
<organism evidence="10 11">
    <name type="scientific">Leishmania martiniquensis</name>
    <dbReference type="NCBI Taxonomy" id="1580590"/>
    <lineage>
        <taxon>Eukaryota</taxon>
        <taxon>Discoba</taxon>
        <taxon>Euglenozoa</taxon>
        <taxon>Kinetoplastea</taxon>
        <taxon>Metakinetoplastina</taxon>
        <taxon>Trypanosomatida</taxon>
        <taxon>Trypanosomatidae</taxon>
        <taxon>Leishmaniinae</taxon>
        <taxon>Leishmania</taxon>
    </lineage>
</organism>
<feature type="region of interest" description="Disordered" evidence="9">
    <location>
        <begin position="235"/>
        <end position="331"/>
    </location>
</feature>
<dbReference type="GeneID" id="92514219"/>
<dbReference type="RefSeq" id="XP_067177938.1">
    <property type="nucleotide sequence ID" value="XM_067321707.1"/>
</dbReference>
<evidence type="ECO:0008006" key="12">
    <source>
        <dbReference type="Google" id="ProtNLM"/>
    </source>
</evidence>
<evidence type="ECO:0000256" key="1">
    <source>
        <dbReference type="ARBA" id="ARBA00004123"/>
    </source>
</evidence>
<sequence length="331" mass="34692">MSRRQHGGAKCANAEEQLRQEAAIFLSPDVEQELAEILQRRECIERDLQRLDAEVYELETSFLKHCVSHGGSIFDGFGLERHENVHRNPVTVLTPLTPSSPLTGGDGSAAAPLNVDTALGSTPGSPLLSAIANGEHARTYRVLSSCFGISRAEGRGDGSAGAGLGATSRSPPSPQTGGCAAPHTAASTAVFEVGSKGSTAAAFHYRIHFFSPTERVFSACSVGSLSRVEIAKSTLADSRGASTSSTWSTAAAAAGRRGGLRKRGQQESCGERVGGGSRSASPSSSAFVRKPNAPPSRRHQRCAKEAEEDADDGGAAENGGGDRRRRRRHAE</sequence>
<keyword evidence="4" id="KW-0805">Transcription regulation</keyword>
<feature type="compositionally biased region" description="Low complexity" evidence="9">
    <location>
        <begin position="238"/>
        <end position="255"/>
    </location>
</feature>
<dbReference type="OrthoDB" id="440324at2759"/>
<keyword evidence="7" id="KW-0539">Nucleus</keyword>
<evidence type="ECO:0000256" key="9">
    <source>
        <dbReference type="SAM" id="MobiDB-lite"/>
    </source>
</evidence>
<comment type="similarity">
    <text evidence="2">Belongs to the EAF6 family.</text>
</comment>
<proteinExistence type="inferred from homology"/>
<reference evidence="10 11" key="1">
    <citation type="submission" date="2021-03" db="EMBL/GenBank/DDBJ databases">
        <title>Leishmania (Mundinia) martiniquensis Genome sequencing and assembly.</title>
        <authorList>
            <person name="Almutairi H."/>
            <person name="Gatherer D."/>
        </authorList>
    </citation>
    <scope>NUCLEOTIDE SEQUENCE [LARGE SCALE GENOMIC DNA]</scope>
    <source>
        <strain evidence="10">LSCM1</strain>
    </source>
</reference>
<evidence type="ECO:0000256" key="4">
    <source>
        <dbReference type="ARBA" id="ARBA00023015"/>
    </source>
</evidence>
<keyword evidence="11" id="KW-1185">Reference proteome</keyword>
<evidence type="ECO:0000256" key="2">
    <source>
        <dbReference type="ARBA" id="ARBA00010916"/>
    </source>
</evidence>
<gene>
    <name evidence="10" type="ORF">LSCM1_04192</name>
</gene>
<feature type="coiled-coil region" evidence="8">
    <location>
        <begin position="34"/>
        <end position="61"/>
    </location>
</feature>
<comment type="caution">
    <text evidence="10">The sequence shown here is derived from an EMBL/GenBank/DDBJ whole genome shotgun (WGS) entry which is preliminary data.</text>
</comment>
<dbReference type="GO" id="GO:0006325">
    <property type="term" value="P:chromatin organization"/>
    <property type="evidence" value="ECO:0007669"/>
    <property type="project" value="UniProtKB-KW"/>
</dbReference>
<comment type="subcellular location">
    <subcellularLocation>
        <location evidence="1">Nucleus</location>
    </subcellularLocation>
</comment>
<keyword evidence="3" id="KW-0156">Chromatin regulator</keyword>
<evidence type="ECO:0000256" key="5">
    <source>
        <dbReference type="ARBA" id="ARBA00023054"/>
    </source>
</evidence>
<dbReference type="AlphaFoldDB" id="A0A836KMY9"/>
<feature type="region of interest" description="Disordered" evidence="9">
    <location>
        <begin position="158"/>
        <end position="182"/>
    </location>
</feature>
<dbReference type="GO" id="GO:0005634">
    <property type="term" value="C:nucleus"/>
    <property type="evidence" value="ECO:0007669"/>
    <property type="project" value="UniProtKB-SubCell"/>
</dbReference>
<dbReference type="InterPro" id="IPR015418">
    <property type="entry name" value="Eaf6"/>
</dbReference>
<evidence type="ECO:0000256" key="7">
    <source>
        <dbReference type="ARBA" id="ARBA00023242"/>
    </source>
</evidence>
<evidence type="ECO:0000313" key="11">
    <source>
        <dbReference type="Proteomes" id="UP000673552"/>
    </source>
</evidence>
<dbReference type="GO" id="GO:0000123">
    <property type="term" value="C:histone acetyltransferase complex"/>
    <property type="evidence" value="ECO:0007669"/>
    <property type="project" value="InterPro"/>
</dbReference>
<dbReference type="KEGG" id="lmat:92514219"/>
<evidence type="ECO:0000256" key="8">
    <source>
        <dbReference type="SAM" id="Coils"/>
    </source>
</evidence>
<dbReference type="EMBL" id="JAFEUZ010000026">
    <property type="protein sequence ID" value="KAG5476480.1"/>
    <property type="molecule type" value="Genomic_DNA"/>
</dbReference>
<keyword evidence="6" id="KW-0804">Transcription</keyword>
<dbReference type="Pfam" id="PF09340">
    <property type="entry name" value="NuA4"/>
    <property type="match status" value="1"/>
</dbReference>
<evidence type="ECO:0000256" key="6">
    <source>
        <dbReference type="ARBA" id="ARBA00023163"/>
    </source>
</evidence>
<name>A0A836KMY9_9TRYP</name>
<protein>
    <recommendedName>
        <fullName evidence="12">Histone acetyltransferase subunit NuA4</fullName>
    </recommendedName>
</protein>
<dbReference type="PANTHER" id="PTHR13476">
    <property type="entry name" value="CHROMATIN MODIFICATION-RELATED PROTEIN MEAF6"/>
    <property type="match status" value="1"/>
</dbReference>
<evidence type="ECO:0000313" key="10">
    <source>
        <dbReference type="EMBL" id="KAG5476480.1"/>
    </source>
</evidence>